<proteinExistence type="predicted"/>
<dbReference type="Pfam" id="PF02515">
    <property type="entry name" value="CoA_transf_3"/>
    <property type="match status" value="1"/>
</dbReference>
<dbReference type="EMBL" id="PUIO01000011">
    <property type="protein sequence ID" value="PQP24749.1"/>
    <property type="molecule type" value="Genomic_DNA"/>
</dbReference>
<evidence type="ECO:0000313" key="1">
    <source>
        <dbReference type="EMBL" id="PQP24749.1"/>
    </source>
</evidence>
<dbReference type="InterPro" id="IPR003673">
    <property type="entry name" value="CoA-Trfase_fam_III"/>
</dbReference>
<gene>
    <name evidence="1" type="ORF">C5613_11170</name>
</gene>
<dbReference type="InterPro" id="IPR050509">
    <property type="entry name" value="CoA-transferase_III"/>
</dbReference>
<dbReference type="PANTHER" id="PTHR48228:SF5">
    <property type="entry name" value="ALPHA-METHYLACYL-COA RACEMASE"/>
    <property type="match status" value="1"/>
</dbReference>
<dbReference type="Gene3D" id="3.30.1540.10">
    <property type="entry name" value="formyl-coa transferase, domain 3"/>
    <property type="match status" value="1"/>
</dbReference>
<protein>
    <submittedName>
        <fullName evidence="1">Carnitine dehydratase</fullName>
    </submittedName>
</protein>
<dbReference type="Proteomes" id="UP000239290">
    <property type="component" value="Unassembled WGS sequence"/>
</dbReference>
<dbReference type="Gene3D" id="3.40.50.10540">
    <property type="entry name" value="Crotonobetainyl-coa:carnitine coa-transferase, domain 1"/>
    <property type="match status" value="1"/>
</dbReference>
<comment type="caution">
    <text evidence="1">The sequence shown here is derived from an EMBL/GenBank/DDBJ whole genome shotgun (WGS) entry which is preliminary data.</text>
</comment>
<organism evidence="1 2">
    <name type="scientific">Rhodococcus opacus</name>
    <name type="common">Nocardia opaca</name>
    <dbReference type="NCBI Taxonomy" id="37919"/>
    <lineage>
        <taxon>Bacteria</taxon>
        <taxon>Bacillati</taxon>
        <taxon>Actinomycetota</taxon>
        <taxon>Actinomycetes</taxon>
        <taxon>Mycobacteriales</taxon>
        <taxon>Nocardiaceae</taxon>
        <taxon>Rhodococcus</taxon>
    </lineage>
</organism>
<dbReference type="GO" id="GO:0003824">
    <property type="term" value="F:catalytic activity"/>
    <property type="evidence" value="ECO:0007669"/>
    <property type="project" value="InterPro"/>
</dbReference>
<reference evidence="2" key="1">
    <citation type="submission" date="2018-02" db="EMBL/GenBank/DDBJ databases">
        <title>Draft genome sequencing of Rhodococcus opacus KU647198.</title>
        <authorList>
            <person name="Zheng B.-X."/>
        </authorList>
    </citation>
    <scope>NUCLEOTIDE SEQUENCE [LARGE SCALE GENOMIC DNA]</scope>
    <source>
        <strain evidence="2">04-OD7</strain>
    </source>
</reference>
<accession>A0A2S8JCQ9</accession>
<dbReference type="PANTHER" id="PTHR48228">
    <property type="entry name" value="SUCCINYL-COA--D-CITRAMALATE COA-TRANSFERASE"/>
    <property type="match status" value="1"/>
</dbReference>
<dbReference type="AlphaFoldDB" id="A0A2S8JCQ9"/>
<dbReference type="SUPFAM" id="SSF89796">
    <property type="entry name" value="CoA-transferase family III (CaiB/BaiF)"/>
    <property type="match status" value="1"/>
</dbReference>
<evidence type="ECO:0000313" key="2">
    <source>
        <dbReference type="Proteomes" id="UP000239290"/>
    </source>
</evidence>
<dbReference type="RefSeq" id="WP_105414385.1">
    <property type="nucleotide sequence ID" value="NZ_PUIO01000011.1"/>
</dbReference>
<dbReference type="InterPro" id="IPR023606">
    <property type="entry name" value="CoA-Trfase_III_dom_1_sf"/>
</dbReference>
<name>A0A2S8JCQ9_RHOOP</name>
<sequence length="368" mass="39440">MKRVLDGLKIVELAGIGPSPHAAMLLADLGAEVVRVERPGGVTQLLPVDKDAGLRNRRSVSADLKDPADLAKVLKLVDKADVLIEGYRPGAAERLGIGPDVCRERNPRLVYARITGWGQDGPLAPYAGHDINYLALSGALNAIGREGERPLAPLNLVADLGGGSMQAVMGILGALYARAQTGVGDVVDIAMIDGVSALMTMFWTLTENGLWSDRRGTNVIDGGAPFYDTYECADRRYIAVGAVEPVFYAQLLEGLGLDPAGLPDQYDESAWPTLRKNFAEVFATRDRDSWVQVFARLDACVTPVLSLGEVPGHPHISARNTIVSAFGQRQPAAAPRFASAHDATYDAPRTPGADTEAVFRDWGVDDDR</sequence>
<dbReference type="InterPro" id="IPR044855">
    <property type="entry name" value="CoA-Trfase_III_dom3_sf"/>
</dbReference>